<accession>A0A162A9E3</accession>
<dbReference type="Gramene" id="KZM98002">
    <property type="protein sequence ID" value="KZM98002"/>
    <property type="gene ID" value="DCAR_014636"/>
</dbReference>
<name>A0A162A9E3_DAUCS</name>
<proteinExistence type="predicted"/>
<dbReference type="AlphaFoldDB" id="A0A162A9E3"/>
<sequence>MDGMTSLDQGTNRWVDCHYYSSIVGGNPNRILLEQLLEQRRTGKKPAPIRASQPLPPYNEAESSSSSYFTMLMPNNHASSSVNVATLTPALGGGAFQSAENVATTVQGLGGAPFGSGGHMNKEYQMSSYEIAVVPQQNLYVSNGNVMPMIEQASSMGPGLGEVDMDNSLLGFGPDPIQACVNN</sequence>
<organism evidence="1">
    <name type="scientific">Daucus carota subsp. sativus</name>
    <name type="common">Carrot</name>
    <dbReference type="NCBI Taxonomy" id="79200"/>
    <lineage>
        <taxon>Eukaryota</taxon>
        <taxon>Viridiplantae</taxon>
        <taxon>Streptophyta</taxon>
        <taxon>Embryophyta</taxon>
        <taxon>Tracheophyta</taxon>
        <taxon>Spermatophyta</taxon>
        <taxon>Magnoliopsida</taxon>
        <taxon>eudicotyledons</taxon>
        <taxon>Gunneridae</taxon>
        <taxon>Pentapetalae</taxon>
        <taxon>asterids</taxon>
        <taxon>campanulids</taxon>
        <taxon>Apiales</taxon>
        <taxon>Apiaceae</taxon>
        <taxon>Apioideae</taxon>
        <taxon>Scandiceae</taxon>
        <taxon>Daucinae</taxon>
        <taxon>Daucus</taxon>
        <taxon>Daucus sect. Daucus</taxon>
    </lineage>
</organism>
<dbReference type="EMBL" id="LNRQ01000004">
    <property type="protein sequence ID" value="KZM98002.1"/>
    <property type="molecule type" value="Genomic_DNA"/>
</dbReference>
<gene>
    <name evidence="1" type="ORF">DCAR_014636</name>
    <name evidence="2" type="ORF">DCAR_0416271</name>
</gene>
<dbReference type="Proteomes" id="UP000077755">
    <property type="component" value="Chromosome 4"/>
</dbReference>
<dbReference type="EMBL" id="CP093346">
    <property type="protein sequence ID" value="WOG96932.1"/>
    <property type="molecule type" value="Genomic_DNA"/>
</dbReference>
<evidence type="ECO:0000313" key="2">
    <source>
        <dbReference type="EMBL" id="WOG96932.1"/>
    </source>
</evidence>
<reference evidence="2" key="2">
    <citation type="submission" date="2022-03" db="EMBL/GenBank/DDBJ databases">
        <title>Draft title - Genomic analysis of global carrot germplasm unveils the trajectory of domestication and the origin of high carotenoid orange carrot.</title>
        <authorList>
            <person name="Iorizzo M."/>
            <person name="Ellison S."/>
            <person name="Senalik D."/>
            <person name="Macko-Podgorni A."/>
            <person name="Grzebelus D."/>
            <person name="Bostan H."/>
            <person name="Rolling W."/>
            <person name="Curaba J."/>
            <person name="Simon P."/>
        </authorList>
    </citation>
    <scope>NUCLEOTIDE SEQUENCE</scope>
    <source>
        <tissue evidence="2">Leaf</tissue>
    </source>
</reference>
<evidence type="ECO:0000313" key="3">
    <source>
        <dbReference type="Proteomes" id="UP000077755"/>
    </source>
</evidence>
<evidence type="ECO:0000313" key="1">
    <source>
        <dbReference type="EMBL" id="KZM98002.1"/>
    </source>
</evidence>
<keyword evidence="3" id="KW-1185">Reference proteome</keyword>
<reference evidence="1" key="1">
    <citation type="journal article" date="2016" name="Nat. Genet.">
        <title>A high-quality carrot genome assembly provides new insights into carotenoid accumulation and asterid genome evolution.</title>
        <authorList>
            <person name="Iorizzo M."/>
            <person name="Ellison S."/>
            <person name="Senalik D."/>
            <person name="Zeng P."/>
            <person name="Satapoomin P."/>
            <person name="Huang J."/>
            <person name="Bowman M."/>
            <person name="Iovene M."/>
            <person name="Sanseverino W."/>
            <person name="Cavagnaro P."/>
            <person name="Yildiz M."/>
            <person name="Macko-Podgorni A."/>
            <person name="Moranska E."/>
            <person name="Grzebelus E."/>
            <person name="Grzebelus D."/>
            <person name="Ashrafi H."/>
            <person name="Zheng Z."/>
            <person name="Cheng S."/>
            <person name="Spooner D."/>
            <person name="Van Deynze A."/>
            <person name="Simon P."/>
        </authorList>
    </citation>
    <scope>NUCLEOTIDE SEQUENCE [LARGE SCALE GENOMIC DNA]</scope>
    <source>
        <tissue evidence="1">Leaf</tissue>
    </source>
</reference>
<protein>
    <submittedName>
        <fullName evidence="1">Uncharacterized protein</fullName>
    </submittedName>
</protein>